<evidence type="ECO:0000256" key="1">
    <source>
        <dbReference type="SAM" id="Coils"/>
    </source>
</evidence>
<dbReference type="AlphaFoldDB" id="A0A8J2H5V2"/>
<dbReference type="Pfam" id="PF16061">
    <property type="entry name" value="DUF4803"/>
    <property type="match status" value="1"/>
</dbReference>
<keyword evidence="4" id="KW-1185">Reference proteome</keyword>
<keyword evidence="1" id="KW-0175">Coiled coil</keyword>
<keyword evidence="2" id="KW-1133">Transmembrane helix</keyword>
<evidence type="ECO:0000256" key="2">
    <source>
        <dbReference type="SAM" id="Phobius"/>
    </source>
</evidence>
<name>A0A8J2H5V2_COTCN</name>
<dbReference type="InterPro" id="IPR032062">
    <property type="entry name" value="DUF4803"/>
</dbReference>
<sequence>MKNPDDPKKPIKMTEGDDFIFISSKYPKVNLDRIYSQEPGYVVTGVKLSLDPDTQESLHLEVNITPFDFDSGMLTPTEDKPSKWITYNDMSKEKRKFKYRTKIEGAEKNIPINYYDNVPSSEDFAVLTFGASHILEDLGVHTVPFLDRRLMAPRSRILLEGISLMHLAKEGSGGFLGFRVTTLDIPNYSNPQMSEQDLEYYSSTYESKALNHPPEEVEVDLVSIPFITDIQDMIGLAADMSDLKKTDAALNAVNKLSEQINELTKTLNVKVDKLMTAVMTNVPRIMAKLVLLLSILLLANGVQPFLFSVFTNIQSVISMATDLSDLVMGRHDLTAGKLFKKKVDPTLEKVTELSEKIDELTKIMNVRMDKLMTAVLTNVPRAMKFANLMRKLIEYITRIDELYEDYQYYIHEEDSINPYTIEDFSRVMTSHRFGDLEDILRQIYHLFIPGHLDQRDESLLDVMVATLKGTPESEKCGMVKSSQQQLYDLYETVVLTEIKGFTMAGYSYATFKSEVIKMRNQLVIRCSQYLSSIGQALVGISRDFFNCDPPEHVEGETYSTLDTFSRVIIHEYMMTPWVNCGYSCETLDTSTYYRFYTTNKDIWFPRQQCRGYMSNCMDLGQVTFCEFYAPSPILYSWIESSSQKNFGTKDQCLNGKTVTLQTLRNNGNECSTCFCECSGRSEGTKTISLRTQMADIDKNMIVTGVKFAEKGSIYHLQIEQGKLLPGGQIEKDSTHMKELENLNYINVGNGSVEMENSDDPKKPIKMTEGDDFIFISTKYRKVNLDRIYSQEQGYVVTGVKLSLDPDTQESLHLEVNITPYDFHSGMFTPTDDKPSKWITYKDMSKKDRKFEDRTKIQAAEKSMPTVYHDNVPSSEDFAVVSFGASAGSEDLGRYTVPFLDTRLLAPRARVPLEGVSLLHLTKEDSGGFLGFRVTTLDIPNYLNLQMSEQDLEYYSKTYENQALNHPPEEADLATDMSDLVTGRHDLTAGNLFKKKTDATLTAVNQLSEQISELSQNLNVKVDKLMNAVLTNVPKSIQFANLMRKLIEYVTRIDELFEDYQDYVNQDSNFTWYTMEDFARVTTSHKFGGVRDILRQIYHLYVPGQLDQRDESLLDVMVASLTNVEIEERCNKLKST</sequence>
<protein>
    <submittedName>
        <fullName evidence="3">Uncharacterized protein</fullName>
    </submittedName>
</protein>
<keyword evidence="2" id="KW-0472">Membrane</keyword>
<feature type="coiled-coil region" evidence="1">
    <location>
        <begin position="246"/>
        <end position="273"/>
    </location>
</feature>
<dbReference type="Proteomes" id="UP000786811">
    <property type="component" value="Unassembled WGS sequence"/>
</dbReference>
<dbReference type="OrthoDB" id="7650325at2759"/>
<dbReference type="PANTHER" id="PTHR47890">
    <property type="entry name" value="LD24308P"/>
    <property type="match status" value="1"/>
</dbReference>
<organism evidence="3 4">
    <name type="scientific">Cotesia congregata</name>
    <name type="common">Parasitoid wasp</name>
    <name type="synonym">Apanteles congregatus</name>
    <dbReference type="NCBI Taxonomy" id="51543"/>
    <lineage>
        <taxon>Eukaryota</taxon>
        <taxon>Metazoa</taxon>
        <taxon>Ecdysozoa</taxon>
        <taxon>Arthropoda</taxon>
        <taxon>Hexapoda</taxon>
        <taxon>Insecta</taxon>
        <taxon>Pterygota</taxon>
        <taxon>Neoptera</taxon>
        <taxon>Endopterygota</taxon>
        <taxon>Hymenoptera</taxon>
        <taxon>Apocrita</taxon>
        <taxon>Ichneumonoidea</taxon>
        <taxon>Braconidae</taxon>
        <taxon>Microgastrinae</taxon>
        <taxon>Cotesia</taxon>
    </lineage>
</organism>
<evidence type="ECO:0000313" key="3">
    <source>
        <dbReference type="EMBL" id="CAG5076800.1"/>
    </source>
</evidence>
<gene>
    <name evidence="3" type="ORF">HICCMSTLAB_LOCUS2282</name>
</gene>
<reference evidence="3" key="1">
    <citation type="submission" date="2021-04" db="EMBL/GenBank/DDBJ databases">
        <authorList>
            <person name="Chebbi M.A.C M."/>
        </authorList>
    </citation>
    <scope>NUCLEOTIDE SEQUENCE</scope>
</reference>
<keyword evidence="2" id="KW-0812">Transmembrane</keyword>
<evidence type="ECO:0000313" key="4">
    <source>
        <dbReference type="Proteomes" id="UP000786811"/>
    </source>
</evidence>
<accession>A0A8J2H5V2</accession>
<dbReference type="PANTHER" id="PTHR47890:SF1">
    <property type="entry name" value="LD24308P"/>
    <property type="match status" value="1"/>
</dbReference>
<comment type="caution">
    <text evidence="3">The sequence shown here is derived from an EMBL/GenBank/DDBJ whole genome shotgun (WGS) entry which is preliminary data.</text>
</comment>
<feature type="transmembrane region" description="Helical" evidence="2">
    <location>
        <begin position="289"/>
        <end position="310"/>
    </location>
</feature>
<proteinExistence type="predicted"/>
<dbReference type="EMBL" id="CAJNRD030001117">
    <property type="protein sequence ID" value="CAG5076800.1"/>
    <property type="molecule type" value="Genomic_DNA"/>
</dbReference>